<dbReference type="Pfam" id="PF10304">
    <property type="entry name" value="RTP1_C2"/>
    <property type="match status" value="1"/>
</dbReference>
<proteinExistence type="inferred from homology"/>
<keyword evidence="5" id="KW-1185">Reference proteome</keyword>
<dbReference type="PANTHER" id="PTHR20959:SF1">
    <property type="entry name" value="TRANSPORT AND GOLGI ORGANIZATION PROTEIN 6 HOMOLOG"/>
    <property type="match status" value="1"/>
</dbReference>
<dbReference type="InParanoid" id="B4KJP6"/>
<organism evidence="4 5">
    <name type="scientific">Drosophila mojavensis</name>
    <name type="common">Fruit fly</name>
    <dbReference type="NCBI Taxonomy" id="7230"/>
    <lineage>
        <taxon>Eukaryota</taxon>
        <taxon>Metazoa</taxon>
        <taxon>Ecdysozoa</taxon>
        <taxon>Arthropoda</taxon>
        <taxon>Hexapoda</taxon>
        <taxon>Insecta</taxon>
        <taxon>Pterygota</taxon>
        <taxon>Neoptera</taxon>
        <taxon>Endopterygota</taxon>
        <taxon>Diptera</taxon>
        <taxon>Brachycera</taxon>
        <taxon>Muscomorpha</taxon>
        <taxon>Ephydroidea</taxon>
        <taxon>Drosophilidae</taxon>
        <taxon>Drosophila</taxon>
    </lineage>
</organism>
<evidence type="ECO:0000259" key="2">
    <source>
        <dbReference type="Pfam" id="PF10304"/>
    </source>
</evidence>
<dbReference type="EMBL" id="CH933807">
    <property type="protein sequence ID" value="EDW11491.1"/>
    <property type="molecule type" value="Genomic_DNA"/>
</dbReference>
<sequence length="923" mass="104206">MINTAKYFALLENLNFKHAETGGKELVGSDGLEVLQANLKILSKYIQKDLKEQLQELCMALQVEKESDEIDLKNCVNCYIIQLLHVLHTLSININFHSDAKEDLISVAHLKLCIRATQELSYYALRSQLHEDFYKSAVYKDVQRVSCYRSLIYLSVQMFIRLLTIRQLHIANAMELVQRDLLAAVISQRVAQPSPEQLLQLNAALAYLWQSESKADYFRHVLLLKATPNLSAPLAKELHHQLLSKLGATHGFASLLAALQTPNVTQSAEIVAQIVAQRGFSLRLQQRLIEQIFDFCAMQTKGIMAGVLSLRRLYELNVENRECVERLLSSHWLPLTSPADLLNGLIIWEQAQLCACIRLWEQLFCSSSVACLPSVLLVPFVPLLLQLYKHLPQMLTDRKALAALILRCLDNRESKQELPAVLQRLYSLDLTGPPPWQALHPRLAIKLSSQSGLVTVQVEQQQEEENYCRALTALLKAGSDHTLTAKIFLALLGLMLQQLQANESASTELLSTETELADFLHSKYHLKLELLVALEQLVWHEPLKAQLAATQSKNFIQLVAQLTTITVQPSEMAEHMQLLILLLLQELLERNEQMQLSESTRQLQQPLQKLASGTSNPLLLNALQPLLELVSGKQPNRLTSKAPSAPASLASFQKARELIENEQPHLQVYGIQLMLEALRNKDPTFLSQSHRIIALALSTLKQKESYTFLNCVRLFVQLVHIMEAEVLDLLSDEYLSETADLDYRLVVGEAILKAAQEIGPLCYRYKAVLINCFLHGARSSLDEFRSSAYANLAQLCRLLTYQVHSFFQELLQLIDAELSSGRYLPAKRGALLVLAELLAGMDNLLNYQDMLLPIYRLLRAIEANESCDSQMRQHAANGLKVINEKCRELLKSDAPVQQLQREIKVLGIKEPSAKGKRHILELN</sequence>
<dbReference type="InterPro" id="IPR039600">
    <property type="entry name" value="TANGO6/Rtp1"/>
</dbReference>
<dbReference type="OrthoDB" id="39591at2759"/>
<accession>B4KJP6</accession>
<dbReference type="KEGG" id="dmo:Dmoj_GI14211"/>
<dbReference type="InterPro" id="IPR019451">
    <property type="entry name" value="Rtp1_C1"/>
</dbReference>
<dbReference type="GO" id="GO:0009306">
    <property type="term" value="P:protein secretion"/>
    <property type="evidence" value="ECO:0007669"/>
    <property type="project" value="EnsemblMetazoa"/>
</dbReference>
<evidence type="ECO:0008006" key="6">
    <source>
        <dbReference type="Google" id="ProtNLM"/>
    </source>
</evidence>
<evidence type="ECO:0000313" key="4">
    <source>
        <dbReference type="EMBL" id="EDW11491.1"/>
    </source>
</evidence>
<dbReference type="GO" id="GO:0007030">
    <property type="term" value="P:Golgi organization"/>
    <property type="evidence" value="ECO:0007669"/>
    <property type="project" value="EnsemblMetazoa"/>
</dbReference>
<dbReference type="Proteomes" id="UP000009192">
    <property type="component" value="Unassembled WGS sequence"/>
</dbReference>
<name>B4KJP6_DROMO</name>
<dbReference type="PhylomeDB" id="B4KJP6"/>
<comment type="similarity">
    <text evidence="1">Belongs to the Tango6 family.</text>
</comment>
<dbReference type="GO" id="GO:0005829">
    <property type="term" value="C:cytosol"/>
    <property type="evidence" value="ECO:0007669"/>
    <property type="project" value="EnsemblMetazoa"/>
</dbReference>
<dbReference type="SUPFAM" id="SSF48371">
    <property type="entry name" value="ARM repeat"/>
    <property type="match status" value="1"/>
</dbReference>
<dbReference type="OMA" id="CIQATQE"/>
<dbReference type="AlphaFoldDB" id="B4KJP6"/>
<gene>
    <name evidence="4" type="primary">Dmoj\GI14211</name>
    <name evidence="4" type="ORF">Dmoj_GI14211</name>
</gene>
<protein>
    <recommendedName>
        <fullName evidence="6">RNA polymerase II assembly factor Rtp1 C-terminal domain-containing protein</fullName>
    </recommendedName>
</protein>
<dbReference type="FunCoup" id="B4KJP6">
    <property type="interactions" value="55"/>
</dbReference>
<dbReference type="eggNOG" id="KOG4653">
    <property type="taxonomic scope" value="Eukaryota"/>
</dbReference>
<reference evidence="4 5" key="1">
    <citation type="journal article" date="2007" name="Nature">
        <title>Evolution of genes and genomes on the Drosophila phylogeny.</title>
        <authorList>
            <consortium name="Drosophila 12 Genomes Consortium"/>
            <person name="Clark A.G."/>
            <person name="Eisen M.B."/>
            <person name="Smith D.R."/>
            <person name="Bergman C.M."/>
            <person name="Oliver B."/>
            <person name="Markow T.A."/>
            <person name="Kaufman T.C."/>
            <person name="Kellis M."/>
            <person name="Gelbart W."/>
            <person name="Iyer V.N."/>
            <person name="Pollard D.A."/>
            <person name="Sackton T.B."/>
            <person name="Larracuente A.M."/>
            <person name="Singh N.D."/>
            <person name="Abad J.P."/>
            <person name="Abt D.N."/>
            <person name="Adryan B."/>
            <person name="Aguade M."/>
            <person name="Akashi H."/>
            <person name="Anderson W.W."/>
            <person name="Aquadro C.F."/>
            <person name="Ardell D.H."/>
            <person name="Arguello R."/>
            <person name="Artieri C.G."/>
            <person name="Barbash D.A."/>
            <person name="Barker D."/>
            <person name="Barsanti P."/>
            <person name="Batterham P."/>
            <person name="Batzoglou S."/>
            <person name="Begun D."/>
            <person name="Bhutkar A."/>
            <person name="Blanco E."/>
            <person name="Bosak S.A."/>
            <person name="Bradley R.K."/>
            <person name="Brand A.D."/>
            <person name="Brent M.R."/>
            <person name="Brooks A.N."/>
            <person name="Brown R.H."/>
            <person name="Butlin R.K."/>
            <person name="Caggese C."/>
            <person name="Calvi B.R."/>
            <person name="Bernardo de Carvalho A."/>
            <person name="Caspi A."/>
            <person name="Castrezana S."/>
            <person name="Celniker S.E."/>
            <person name="Chang J.L."/>
            <person name="Chapple C."/>
            <person name="Chatterji S."/>
            <person name="Chinwalla A."/>
            <person name="Civetta A."/>
            <person name="Clifton S.W."/>
            <person name="Comeron J.M."/>
            <person name="Costello J.C."/>
            <person name="Coyne J.A."/>
            <person name="Daub J."/>
            <person name="David R.G."/>
            <person name="Delcher A.L."/>
            <person name="Delehaunty K."/>
            <person name="Do C.B."/>
            <person name="Ebling H."/>
            <person name="Edwards K."/>
            <person name="Eickbush T."/>
            <person name="Evans J.D."/>
            <person name="Filipski A."/>
            <person name="Findeiss S."/>
            <person name="Freyhult E."/>
            <person name="Fulton L."/>
            <person name="Fulton R."/>
            <person name="Garcia A.C."/>
            <person name="Gardiner A."/>
            <person name="Garfield D.A."/>
            <person name="Garvin B.E."/>
            <person name="Gibson G."/>
            <person name="Gilbert D."/>
            <person name="Gnerre S."/>
            <person name="Godfrey J."/>
            <person name="Good R."/>
            <person name="Gotea V."/>
            <person name="Gravely B."/>
            <person name="Greenberg A.J."/>
            <person name="Griffiths-Jones S."/>
            <person name="Gross S."/>
            <person name="Guigo R."/>
            <person name="Gustafson E.A."/>
            <person name="Haerty W."/>
            <person name="Hahn M.W."/>
            <person name="Halligan D.L."/>
            <person name="Halpern A.L."/>
            <person name="Halter G.M."/>
            <person name="Han M.V."/>
            <person name="Heger A."/>
            <person name="Hillier L."/>
            <person name="Hinrichs A.S."/>
            <person name="Holmes I."/>
            <person name="Hoskins R.A."/>
            <person name="Hubisz M.J."/>
            <person name="Hultmark D."/>
            <person name="Huntley M.A."/>
            <person name="Jaffe D.B."/>
            <person name="Jagadeeshan S."/>
            <person name="Jeck W.R."/>
            <person name="Johnson J."/>
            <person name="Jones C.D."/>
            <person name="Jordan W.C."/>
            <person name="Karpen G.H."/>
            <person name="Kataoka E."/>
            <person name="Keightley P.D."/>
            <person name="Kheradpour P."/>
            <person name="Kirkness E.F."/>
            <person name="Koerich L.B."/>
            <person name="Kristiansen K."/>
            <person name="Kudrna D."/>
            <person name="Kulathinal R.J."/>
            <person name="Kumar S."/>
            <person name="Kwok R."/>
            <person name="Lander E."/>
            <person name="Langley C.H."/>
            <person name="Lapoint R."/>
            <person name="Lazzaro B.P."/>
            <person name="Lee S.J."/>
            <person name="Levesque L."/>
            <person name="Li R."/>
            <person name="Lin C.F."/>
            <person name="Lin M.F."/>
            <person name="Lindblad-Toh K."/>
            <person name="Llopart A."/>
            <person name="Long M."/>
            <person name="Low L."/>
            <person name="Lozovsky E."/>
            <person name="Lu J."/>
            <person name="Luo M."/>
            <person name="Machado C.A."/>
            <person name="Makalowski W."/>
            <person name="Marzo M."/>
            <person name="Matsuda M."/>
            <person name="Matzkin L."/>
            <person name="McAllister B."/>
            <person name="McBride C.S."/>
            <person name="McKernan B."/>
            <person name="McKernan K."/>
            <person name="Mendez-Lago M."/>
            <person name="Minx P."/>
            <person name="Mollenhauer M.U."/>
            <person name="Montooth K."/>
            <person name="Mount S.M."/>
            <person name="Mu X."/>
            <person name="Myers E."/>
            <person name="Negre B."/>
            <person name="Newfeld S."/>
            <person name="Nielsen R."/>
            <person name="Noor M.A."/>
            <person name="O'Grady P."/>
            <person name="Pachter L."/>
            <person name="Papaceit M."/>
            <person name="Parisi M.J."/>
            <person name="Parisi M."/>
            <person name="Parts L."/>
            <person name="Pedersen J.S."/>
            <person name="Pesole G."/>
            <person name="Phillippy A.M."/>
            <person name="Ponting C.P."/>
            <person name="Pop M."/>
            <person name="Porcelli D."/>
            <person name="Powell J.R."/>
            <person name="Prohaska S."/>
            <person name="Pruitt K."/>
            <person name="Puig M."/>
            <person name="Quesneville H."/>
            <person name="Ram K.R."/>
            <person name="Rand D."/>
            <person name="Rasmussen M.D."/>
            <person name="Reed L.K."/>
            <person name="Reenan R."/>
            <person name="Reily A."/>
            <person name="Remington K.A."/>
            <person name="Rieger T.T."/>
            <person name="Ritchie M.G."/>
            <person name="Robin C."/>
            <person name="Rogers Y.H."/>
            <person name="Rohde C."/>
            <person name="Rozas J."/>
            <person name="Rubenfield M.J."/>
            <person name="Ruiz A."/>
            <person name="Russo S."/>
            <person name="Salzberg S.L."/>
            <person name="Sanchez-Gracia A."/>
            <person name="Saranga D.J."/>
            <person name="Sato H."/>
            <person name="Schaeffer S.W."/>
            <person name="Schatz M.C."/>
            <person name="Schlenke T."/>
            <person name="Schwartz R."/>
            <person name="Segarra C."/>
            <person name="Singh R.S."/>
            <person name="Sirot L."/>
            <person name="Sirota M."/>
            <person name="Sisneros N.B."/>
            <person name="Smith C.D."/>
            <person name="Smith T.F."/>
            <person name="Spieth J."/>
            <person name="Stage D.E."/>
            <person name="Stark A."/>
            <person name="Stephan W."/>
            <person name="Strausberg R.L."/>
            <person name="Strempel S."/>
            <person name="Sturgill D."/>
            <person name="Sutton G."/>
            <person name="Sutton G.G."/>
            <person name="Tao W."/>
            <person name="Teichmann S."/>
            <person name="Tobari Y.N."/>
            <person name="Tomimura Y."/>
            <person name="Tsolas J.M."/>
            <person name="Valente V.L."/>
            <person name="Venter E."/>
            <person name="Venter J.C."/>
            <person name="Vicario S."/>
            <person name="Vieira F.G."/>
            <person name="Vilella A.J."/>
            <person name="Villasante A."/>
            <person name="Walenz B."/>
            <person name="Wang J."/>
            <person name="Wasserman M."/>
            <person name="Watts T."/>
            <person name="Wilson D."/>
            <person name="Wilson R.K."/>
            <person name="Wing R.A."/>
            <person name="Wolfner M.F."/>
            <person name="Wong A."/>
            <person name="Wong G.K."/>
            <person name="Wu C.I."/>
            <person name="Wu G."/>
            <person name="Yamamoto D."/>
            <person name="Yang H.P."/>
            <person name="Yang S.P."/>
            <person name="Yorke J.A."/>
            <person name="Yoshida K."/>
            <person name="Zdobnov E."/>
            <person name="Zhang P."/>
            <person name="Zhang Y."/>
            <person name="Zimin A.V."/>
            <person name="Baldwin J."/>
            <person name="Abdouelleil A."/>
            <person name="Abdulkadir J."/>
            <person name="Abebe A."/>
            <person name="Abera B."/>
            <person name="Abreu J."/>
            <person name="Acer S.C."/>
            <person name="Aftuck L."/>
            <person name="Alexander A."/>
            <person name="An P."/>
            <person name="Anderson E."/>
            <person name="Anderson S."/>
            <person name="Arachi H."/>
            <person name="Azer M."/>
            <person name="Bachantsang P."/>
            <person name="Barry A."/>
            <person name="Bayul T."/>
            <person name="Berlin A."/>
            <person name="Bessette D."/>
            <person name="Bloom T."/>
            <person name="Blye J."/>
            <person name="Boguslavskiy L."/>
            <person name="Bonnet C."/>
            <person name="Boukhgalter B."/>
            <person name="Bourzgui I."/>
            <person name="Brown A."/>
            <person name="Cahill P."/>
            <person name="Channer S."/>
            <person name="Cheshatsang Y."/>
            <person name="Chuda L."/>
            <person name="Citroen M."/>
            <person name="Collymore A."/>
            <person name="Cooke P."/>
            <person name="Costello M."/>
            <person name="D'Aco K."/>
            <person name="Daza R."/>
            <person name="De Haan G."/>
            <person name="DeGray S."/>
            <person name="DeMaso C."/>
            <person name="Dhargay N."/>
            <person name="Dooley K."/>
            <person name="Dooley E."/>
            <person name="Doricent M."/>
            <person name="Dorje P."/>
            <person name="Dorjee K."/>
            <person name="Dupes A."/>
            <person name="Elong R."/>
            <person name="Falk J."/>
            <person name="Farina A."/>
            <person name="Faro S."/>
            <person name="Ferguson D."/>
            <person name="Fisher S."/>
            <person name="Foley C.D."/>
            <person name="Franke A."/>
            <person name="Friedrich D."/>
            <person name="Gadbois L."/>
            <person name="Gearin G."/>
            <person name="Gearin C.R."/>
            <person name="Giannoukos G."/>
            <person name="Goode T."/>
            <person name="Graham J."/>
            <person name="Grandbois E."/>
            <person name="Grewal S."/>
            <person name="Gyaltsen K."/>
            <person name="Hafez N."/>
            <person name="Hagos B."/>
            <person name="Hall J."/>
            <person name="Henson C."/>
            <person name="Hollinger A."/>
            <person name="Honan T."/>
            <person name="Huard M.D."/>
            <person name="Hughes L."/>
            <person name="Hurhula B."/>
            <person name="Husby M.E."/>
            <person name="Kamat A."/>
            <person name="Kanga B."/>
            <person name="Kashin S."/>
            <person name="Khazanovich D."/>
            <person name="Kisner P."/>
            <person name="Lance K."/>
            <person name="Lara M."/>
            <person name="Lee W."/>
            <person name="Lennon N."/>
            <person name="Letendre F."/>
            <person name="LeVine R."/>
            <person name="Lipovsky A."/>
            <person name="Liu X."/>
            <person name="Liu J."/>
            <person name="Liu S."/>
            <person name="Lokyitsang T."/>
            <person name="Lokyitsang Y."/>
            <person name="Lubonja R."/>
            <person name="Lui A."/>
            <person name="MacDonald P."/>
            <person name="Magnisalis V."/>
            <person name="Maru K."/>
            <person name="Matthews C."/>
            <person name="McCusker W."/>
            <person name="McDonough S."/>
            <person name="Mehta T."/>
            <person name="Meldrim J."/>
            <person name="Meneus L."/>
            <person name="Mihai O."/>
            <person name="Mihalev A."/>
            <person name="Mihova T."/>
            <person name="Mittelman R."/>
            <person name="Mlenga V."/>
            <person name="Montmayeur A."/>
            <person name="Mulrain L."/>
            <person name="Navidi A."/>
            <person name="Naylor J."/>
            <person name="Negash T."/>
            <person name="Nguyen T."/>
            <person name="Nguyen N."/>
            <person name="Nicol R."/>
            <person name="Norbu C."/>
            <person name="Norbu N."/>
            <person name="Novod N."/>
            <person name="O'Neill B."/>
            <person name="Osman S."/>
            <person name="Markiewicz E."/>
            <person name="Oyono O.L."/>
            <person name="Patti C."/>
            <person name="Phunkhang P."/>
            <person name="Pierre F."/>
            <person name="Priest M."/>
            <person name="Raghuraman S."/>
            <person name="Rege F."/>
            <person name="Reyes R."/>
            <person name="Rise C."/>
            <person name="Rogov P."/>
            <person name="Ross K."/>
            <person name="Ryan E."/>
            <person name="Settipalli S."/>
            <person name="Shea T."/>
            <person name="Sherpa N."/>
            <person name="Shi L."/>
            <person name="Shih D."/>
            <person name="Sparrow T."/>
            <person name="Spaulding J."/>
            <person name="Stalker J."/>
            <person name="Stange-Thomann N."/>
            <person name="Stavropoulos S."/>
            <person name="Stone C."/>
            <person name="Strader C."/>
            <person name="Tesfaye S."/>
            <person name="Thomson T."/>
            <person name="Thoulutsang Y."/>
            <person name="Thoulutsang D."/>
            <person name="Topham K."/>
            <person name="Topping I."/>
            <person name="Tsamla T."/>
            <person name="Vassiliev H."/>
            <person name="Vo A."/>
            <person name="Wangchuk T."/>
            <person name="Wangdi T."/>
            <person name="Weiand M."/>
            <person name="Wilkinson J."/>
            <person name="Wilson A."/>
            <person name="Yadav S."/>
            <person name="Young G."/>
            <person name="Yu Q."/>
            <person name="Zembek L."/>
            <person name="Zhong D."/>
            <person name="Zimmer A."/>
            <person name="Zwirko Z."/>
            <person name="Jaffe D.B."/>
            <person name="Alvarez P."/>
            <person name="Brockman W."/>
            <person name="Butler J."/>
            <person name="Chin C."/>
            <person name="Gnerre S."/>
            <person name="Grabherr M."/>
            <person name="Kleber M."/>
            <person name="Mauceli E."/>
            <person name="MacCallum I."/>
        </authorList>
    </citation>
    <scope>NUCLEOTIDE SEQUENCE [LARGE SCALE GENOMIC DNA]</scope>
    <source>
        <strain evidence="5">Tucson 15081-1352.22</strain>
    </source>
</reference>
<evidence type="ECO:0000259" key="3">
    <source>
        <dbReference type="Pfam" id="PF10363"/>
    </source>
</evidence>
<dbReference type="HOGENOM" id="CLU_014339_0_0_1"/>
<evidence type="ECO:0000256" key="1">
    <source>
        <dbReference type="ARBA" id="ARBA00005724"/>
    </source>
</evidence>
<dbReference type="PANTHER" id="PTHR20959">
    <property type="entry name" value="TRANSPORT AND GOLGI ORGANIZATION PROTEIN 6 FAMILY MEMBER"/>
    <property type="match status" value="1"/>
</dbReference>
<feature type="domain" description="RNA polymerase II assembly factor Rtp1 C-terminal" evidence="3">
    <location>
        <begin position="652"/>
        <end position="760"/>
    </location>
</feature>
<feature type="domain" description="RNA polymerase II assembly factor Rtp1 C-terminal" evidence="2">
    <location>
        <begin position="851"/>
        <end position="883"/>
    </location>
</feature>
<dbReference type="GO" id="GO:0005794">
    <property type="term" value="C:Golgi apparatus"/>
    <property type="evidence" value="ECO:0007669"/>
    <property type="project" value="EnsemblMetazoa"/>
</dbReference>
<dbReference type="Pfam" id="PF10363">
    <property type="entry name" value="RTP1_C1"/>
    <property type="match status" value="1"/>
</dbReference>
<dbReference type="InterPro" id="IPR019414">
    <property type="entry name" value="Rtp1_C2"/>
</dbReference>
<evidence type="ECO:0000313" key="5">
    <source>
        <dbReference type="Proteomes" id="UP000009192"/>
    </source>
</evidence>
<dbReference type="InterPro" id="IPR016024">
    <property type="entry name" value="ARM-type_fold"/>
</dbReference>